<organism evidence="2 3">
    <name type="scientific">Solibacillus merdavium</name>
    <dbReference type="NCBI Taxonomy" id="2762218"/>
    <lineage>
        <taxon>Bacteria</taxon>
        <taxon>Bacillati</taxon>
        <taxon>Bacillota</taxon>
        <taxon>Bacilli</taxon>
        <taxon>Bacillales</taxon>
        <taxon>Caryophanaceae</taxon>
        <taxon>Solibacillus</taxon>
    </lineage>
</organism>
<keyword evidence="1" id="KW-0812">Transmembrane</keyword>
<keyword evidence="1" id="KW-0472">Membrane</keyword>
<comment type="caution">
    <text evidence="2">The sequence shown here is derived from an EMBL/GenBank/DDBJ whole genome shotgun (WGS) entry which is preliminary data.</text>
</comment>
<evidence type="ECO:0000256" key="1">
    <source>
        <dbReference type="SAM" id="Phobius"/>
    </source>
</evidence>
<sequence length="371" mass="42361">MLRALKVGLLIERTNRKNLVALLAVVVVVFGMMFFIKAQEVGQQLDEKKSDFYNGRAALSKFQVKDASEDGDGSDLFKNLTKQNRSIALQIAALTMDNYQLYYEASMTTAELRKEAFDLEDYEKVADLLPTKLENTLNYMYFKQMVDSEKQTISDLSHYIPFLLYFFSIAGFGWYIFISFYTSSILLDDFEHTSLVKGYPVRFDQYILSKCVIAFGYVLAFIALIFMSALVSLRNGFGDITEPVRVFLGEPTLVSSISYIGRAVLYMIVISIFIMLLSIILNVLLKNMYLTLFVHFILFFLPILFPSLISLFPYNPFNFMSFNEILAGVPVDLEKSTTITMNQGLIVMVICIVLMLVIIQRFFTTGKINRA</sequence>
<feature type="transmembrane region" description="Helical" evidence="1">
    <location>
        <begin position="263"/>
        <end position="285"/>
    </location>
</feature>
<accession>A0ABR8XJ77</accession>
<feature type="transmembrane region" description="Helical" evidence="1">
    <location>
        <begin position="345"/>
        <end position="363"/>
    </location>
</feature>
<protein>
    <submittedName>
        <fullName evidence="2">ABC transporter</fullName>
    </submittedName>
</protein>
<name>A0ABR8XJ77_9BACL</name>
<feature type="transmembrane region" description="Helical" evidence="1">
    <location>
        <begin position="207"/>
        <end position="231"/>
    </location>
</feature>
<keyword evidence="3" id="KW-1185">Reference proteome</keyword>
<dbReference type="RefSeq" id="WP_191702582.1">
    <property type="nucleotide sequence ID" value="NZ_JACSPW010000001.1"/>
</dbReference>
<evidence type="ECO:0000313" key="2">
    <source>
        <dbReference type="EMBL" id="MBD8031976.1"/>
    </source>
</evidence>
<dbReference type="Proteomes" id="UP000600565">
    <property type="component" value="Unassembled WGS sequence"/>
</dbReference>
<dbReference type="PANTHER" id="PTHR37305">
    <property type="entry name" value="INTEGRAL MEMBRANE PROTEIN-RELATED"/>
    <property type="match status" value="1"/>
</dbReference>
<dbReference type="EMBL" id="JACSPW010000001">
    <property type="protein sequence ID" value="MBD8031976.1"/>
    <property type="molecule type" value="Genomic_DNA"/>
</dbReference>
<feature type="transmembrane region" description="Helical" evidence="1">
    <location>
        <begin position="292"/>
        <end position="314"/>
    </location>
</feature>
<evidence type="ECO:0000313" key="3">
    <source>
        <dbReference type="Proteomes" id="UP000600565"/>
    </source>
</evidence>
<dbReference type="PANTHER" id="PTHR37305:SF1">
    <property type="entry name" value="MEMBRANE PROTEIN"/>
    <property type="match status" value="1"/>
</dbReference>
<reference evidence="2 3" key="1">
    <citation type="submission" date="2020-08" db="EMBL/GenBank/DDBJ databases">
        <title>A Genomic Blueprint of the Chicken Gut Microbiome.</title>
        <authorList>
            <person name="Gilroy R."/>
            <person name="Ravi A."/>
            <person name="Getino M."/>
            <person name="Pursley I."/>
            <person name="Horton D.L."/>
            <person name="Alikhan N.-F."/>
            <person name="Baker D."/>
            <person name="Gharbi K."/>
            <person name="Hall N."/>
            <person name="Watson M."/>
            <person name="Adriaenssens E.M."/>
            <person name="Foster-Nyarko E."/>
            <person name="Jarju S."/>
            <person name="Secka A."/>
            <person name="Antonio M."/>
            <person name="Oren A."/>
            <person name="Chaudhuri R."/>
            <person name="La Ragione R.M."/>
            <person name="Hildebrand F."/>
            <person name="Pallen M.J."/>
        </authorList>
    </citation>
    <scope>NUCLEOTIDE SEQUENCE [LARGE SCALE GENOMIC DNA]</scope>
    <source>
        <strain evidence="2 3">Sa1YVA6</strain>
    </source>
</reference>
<gene>
    <name evidence="2" type="ORF">H9632_02765</name>
</gene>
<feature type="transmembrane region" description="Helical" evidence="1">
    <location>
        <begin position="162"/>
        <end position="187"/>
    </location>
</feature>
<keyword evidence="1" id="KW-1133">Transmembrane helix</keyword>
<proteinExistence type="predicted"/>